<keyword evidence="10" id="KW-0511">Multifunctional enzyme</keyword>
<dbReference type="Pfam" id="PF00912">
    <property type="entry name" value="Transgly"/>
    <property type="match status" value="1"/>
</dbReference>
<feature type="compositionally biased region" description="Low complexity" evidence="14">
    <location>
        <begin position="679"/>
        <end position="694"/>
    </location>
</feature>
<dbReference type="GO" id="GO:0006508">
    <property type="term" value="P:proteolysis"/>
    <property type="evidence" value="ECO:0007669"/>
    <property type="project" value="UniProtKB-KW"/>
</dbReference>
<feature type="domain" description="Glycosyl transferase family 51" evidence="17">
    <location>
        <begin position="108"/>
        <end position="279"/>
    </location>
</feature>
<reference evidence="18 19" key="1">
    <citation type="submission" date="2017-10" db="EMBL/GenBank/DDBJ databases">
        <title>Draft genome sequences of strains TRE 1, TRE 9, TRE H and TRI 7, isolated from tamarins, belonging to four potential novel Bifidobacterium species.</title>
        <authorList>
            <person name="Mattarelli P."/>
            <person name="Modesto M."/>
            <person name="Puglisi E."/>
            <person name="Morelli L."/>
            <person name="Spezio C."/>
            <person name="Bonetti A."/>
            <person name="Sandri C."/>
        </authorList>
    </citation>
    <scope>NUCLEOTIDE SEQUENCE [LARGE SCALE GENOMIC DNA]</scope>
    <source>
        <strain evidence="19">TRE1</strain>
    </source>
</reference>
<dbReference type="Gene3D" id="3.40.710.10">
    <property type="entry name" value="DD-peptidase/beta-lactamase superfamily"/>
    <property type="match status" value="1"/>
</dbReference>
<evidence type="ECO:0000256" key="5">
    <source>
        <dbReference type="ARBA" id="ARBA00022676"/>
    </source>
</evidence>
<organism evidence="18 19">
    <name type="scientific">Bifidobacterium primatium</name>
    <dbReference type="NCBI Taxonomy" id="2045438"/>
    <lineage>
        <taxon>Bacteria</taxon>
        <taxon>Bacillati</taxon>
        <taxon>Actinomycetota</taxon>
        <taxon>Actinomycetes</taxon>
        <taxon>Bifidobacteriales</taxon>
        <taxon>Bifidobacteriaceae</taxon>
        <taxon>Bifidobacterium</taxon>
    </lineage>
</organism>
<keyword evidence="8" id="KW-0133">Cell shape</keyword>
<keyword evidence="9" id="KW-0573">Peptidoglycan synthesis</keyword>
<evidence type="ECO:0000256" key="13">
    <source>
        <dbReference type="ARBA" id="ARBA00049902"/>
    </source>
</evidence>
<keyword evidence="11" id="KW-0961">Cell wall biogenesis/degradation</keyword>
<comment type="similarity">
    <text evidence="1">In the C-terminal section; belongs to the transpeptidase family.</text>
</comment>
<dbReference type="GO" id="GO:0008955">
    <property type="term" value="F:peptidoglycan glycosyltransferase activity"/>
    <property type="evidence" value="ECO:0007669"/>
    <property type="project" value="UniProtKB-EC"/>
</dbReference>
<keyword evidence="4" id="KW-0645">Protease</keyword>
<feature type="region of interest" description="Disordered" evidence="14">
    <location>
        <begin position="659"/>
        <end position="772"/>
    </location>
</feature>
<dbReference type="Gene3D" id="1.10.3810.10">
    <property type="entry name" value="Biosynthetic peptidoglycan transglycosylase-like"/>
    <property type="match status" value="1"/>
</dbReference>
<keyword evidence="6" id="KW-0808">Transferase</keyword>
<dbReference type="InterPro" id="IPR036950">
    <property type="entry name" value="PBP_transglycosylase"/>
</dbReference>
<keyword evidence="3" id="KW-0121">Carboxypeptidase</keyword>
<dbReference type="InterPro" id="IPR050396">
    <property type="entry name" value="Glycosyltr_51/Transpeptidase"/>
</dbReference>
<evidence type="ECO:0000256" key="11">
    <source>
        <dbReference type="ARBA" id="ARBA00023316"/>
    </source>
</evidence>
<dbReference type="GO" id="GO:0008658">
    <property type="term" value="F:penicillin binding"/>
    <property type="evidence" value="ECO:0007669"/>
    <property type="project" value="InterPro"/>
</dbReference>
<dbReference type="GO" id="GO:0030288">
    <property type="term" value="C:outer membrane-bounded periplasmic space"/>
    <property type="evidence" value="ECO:0007669"/>
    <property type="project" value="TreeGrafter"/>
</dbReference>
<feature type="compositionally biased region" description="Gly residues" evidence="14">
    <location>
        <begin position="666"/>
        <end position="678"/>
    </location>
</feature>
<feature type="compositionally biased region" description="Low complexity" evidence="14">
    <location>
        <begin position="702"/>
        <end position="772"/>
    </location>
</feature>
<dbReference type="RefSeq" id="WP_100511621.1">
    <property type="nucleotide sequence ID" value="NZ_PEBI01000005.1"/>
</dbReference>
<feature type="compositionally biased region" description="Basic residues" evidence="14">
    <location>
        <begin position="39"/>
        <end position="53"/>
    </location>
</feature>
<dbReference type="InterPro" id="IPR001460">
    <property type="entry name" value="PCN-bd_Tpept"/>
</dbReference>
<gene>
    <name evidence="18" type="ORF">CS006_09645</name>
</gene>
<dbReference type="InterPro" id="IPR001264">
    <property type="entry name" value="Glyco_trans_51"/>
</dbReference>
<feature type="domain" description="Penicillin-binding protein transpeptidase" evidence="16">
    <location>
        <begin position="376"/>
        <end position="607"/>
    </location>
</feature>
<dbReference type="AlphaFoldDB" id="A0A2M9H6E6"/>
<evidence type="ECO:0000256" key="10">
    <source>
        <dbReference type="ARBA" id="ARBA00023268"/>
    </source>
</evidence>
<keyword evidence="19" id="KW-1185">Reference proteome</keyword>
<dbReference type="OrthoDB" id="9766909at2"/>
<dbReference type="PANTHER" id="PTHR32282:SF34">
    <property type="entry name" value="PENICILLIN-BINDING PROTEIN 1A"/>
    <property type="match status" value="1"/>
</dbReference>
<keyword evidence="15" id="KW-0472">Membrane</keyword>
<evidence type="ECO:0000256" key="12">
    <source>
        <dbReference type="ARBA" id="ARBA00034000"/>
    </source>
</evidence>
<keyword evidence="5" id="KW-0328">Glycosyltransferase</keyword>
<evidence type="ECO:0000256" key="3">
    <source>
        <dbReference type="ARBA" id="ARBA00022645"/>
    </source>
</evidence>
<proteinExistence type="inferred from homology"/>
<evidence type="ECO:0000256" key="2">
    <source>
        <dbReference type="ARBA" id="ARBA00007739"/>
    </source>
</evidence>
<evidence type="ECO:0000259" key="17">
    <source>
        <dbReference type="Pfam" id="PF00912"/>
    </source>
</evidence>
<keyword evidence="7" id="KW-0378">Hydrolase</keyword>
<dbReference type="GO" id="GO:0009002">
    <property type="term" value="F:serine-type D-Ala-D-Ala carboxypeptidase activity"/>
    <property type="evidence" value="ECO:0007669"/>
    <property type="project" value="UniProtKB-EC"/>
</dbReference>
<evidence type="ECO:0000256" key="8">
    <source>
        <dbReference type="ARBA" id="ARBA00022960"/>
    </source>
</evidence>
<dbReference type="GO" id="GO:0009252">
    <property type="term" value="P:peptidoglycan biosynthetic process"/>
    <property type="evidence" value="ECO:0007669"/>
    <property type="project" value="UniProtKB-KW"/>
</dbReference>
<comment type="catalytic activity">
    <reaction evidence="13">
        <text>[GlcNAc-(1-&gt;4)-Mur2Ac(oyl-L-Ala-gamma-D-Glu-L-Lys-D-Ala-D-Ala)](n)-di-trans,octa-cis-undecaprenyl diphosphate + beta-D-GlcNAc-(1-&gt;4)-Mur2Ac(oyl-L-Ala-gamma-D-Glu-L-Lys-D-Ala-D-Ala)-di-trans,octa-cis-undecaprenyl diphosphate = [GlcNAc-(1-&gt;4)-Mur2Ac(oyl-L-Ala-gamma-D-Glu-L-Lys-D-Ala-D-Ala)](n+1)-di-trans,octa-cis-undecaprenyl diphosphate + di-trans,octa-cis-undecaprenyl diphosphate + H(+)</text>
        <dbReference type="Rhea" id="RHEA:23708"/>
        <dbReference type="Rhea" id="RHEA-COMP:9602"/>
        <dbReference type="Rhea" id="RHEA-COMP:9603"/>
        <dbReference type="ChEBI" id="CHEBI:15378"/>
        <dbReference type="ChEBI" id="CHEBI:58405"/>
        <dbReference type="ChEBI" id="CHEBI:60033"/>
        <dbReference type="ChEBI" id="CHEBI:78435"/>
        <dbReference type="EC" id="2.4.99.28"/>
    </reaction>
</comment>
<dbReference type="GO" id="GO:0008360">
    <property type="term" value="P:regulation of cell shape"/>
    <property type="evidence" value="ECO:0007669"/>
    <property type="project" value="UniProtKB-KW"/>
</dbReference>
<evidence type="ECO:0000313" key="18">
    <source>
        <dbReference type="EMBL" id="PJM72391.1"/>
    </source>
</evidence>
<feature type="compositionally biased region" description="Low complexity" evidence="14">
    <location>
        <begin position="10"/>
        <end position="32"/>
    </location>
</feature>
<dbReference type="GO" id="GO:0071555">
    <property type="term" value="P:cell wall organization"/>
    <property type="evidence" value="ECO:0007669"/>
    <property type="project" value="UniProtKB-KW"/>
</dbReference>
<keyword evidence="15" id="KW-0812">Transmembrane</keyword>
<comment type="catalytic activity">
    <reaction evidence="12">
        <text>Preferential cleavage: (Ac)2-L-Lys-D-Ala-|-D-Ala. Also transpeptidation of peptidyl-alanyl moieties that are N-acyl substituents of D-alanine.</text>
        <dbReference type="EC" id="3.4.16.4"/>
    </reaction>
</comment>
<evidence type="ECO:0000256" key="1">
    <source>
        <dbReference type="ARBA" id="ARBA00007090"/>
    </source>
</evidence>
<dbReference type="FunFam" id="1.10.3810.10:FF:000001">
    <property type="entry name" value="Penicillin-binding protein 1A"/>
    <property type="match status" value="1"/>
</dbReference>
<comment type="similarity">
    <text evidence="2">In the N-terminal section; belongs to the glycosyltransferase 51 family.</text>
</comment>
<sequence>MASQTRRSIRSASGRSVSSSAPASFPASGPAPQTTAVKPSRRNRSHKPPKKNKKKHRILKWILGFIALCLAAGIGLFAYLYITTEVPNPENIALAEKTTVYYNDGKSEIGSFAEQNREIIDCSVLPDYVGNAIVASENRTFWSDSGIDLKGIGRALVNNVTKGTRQGGSTITQQYAERYYLGETTTYKGKIKEAFLALKIAQTQDKDTVLCNYMNTIYLGRNAYGIQAAAKSYFNKDAKDLTLSEAAMLAGIIPSPNNWDPAVSKVSAQKRFNRVLNIMREDGYISAKDKSSAKLPDTVKQKTDNIYQGTKGYLLMMVRNELVNSKAFTTTDIDTGGYKIITTIDKAKQDLMYKTATPTDTSKGIPDGVQVGGISVNPKTGAIISIYGGEDYLKHQLNNATQATYEIGSTMKPFVLLSTVQKGVSLNTVFNGNSPRSFPGITTPMTNSGGVSYGYINLYQATANSVNTVYMDLAQHLGSQTIIDTAHTAGIKGTIANDAYTALGNSGLSVLDVSRGFATIANGGKKPTVHIVGKVTNSQNKDLYTGPTSSERVFDSNDVALVTKAMEGVIQYGTGSEASSIGKTMAGKSGTANDAKAVSFVGFTPSTLTIFAMWNPGKDGSAQEMPTFSGYQYGMGFPAHLFTLYMSQALEGVEDEQFPEATDDGTVGGTDGTWGTGSGSSYSGGSSSGNSYQNGEEESNGESESGSGTESGNGSSTTPSPSQSESTQTQEQQSQENQQQQEQQQEQNQQQQQGQQQQGQQSQQQSTQSNSQ</sequence>
<keyword evidence="15" id="KW-1133">Transmembrane helix</keyword>
<feature type="region of interest" description="Disordered" evidence="14">
    <location>
        <begin position="1"/>
        <end position="53"/>
    </location>
</feature>
<name>A0A2M9H6E6_9BIFI</name>
<dbReference type="EMBL" id="PEBI01000005">
    <property type="protein sequence ID" value="PJM72391.1"/>
    <property type="molecule type" value="Genomic_DNA"/>
</dbReference>
<dbReference type="PANTHER" id="PTHR32282">
    <property type="entry name" value="BINDING PROTEIN TRANSPEPTIDASE, PUTATIVE-RELATED"/>
    <property type="match status" value="1"/>
</dbReference>
<evidence type="ECO:0000256" key="14">
    <source>
        <dbReference type="SAM" id="MobiDB-lite"/>
    </source>
</evidence>
<dbReference type="SUPFAM" id="SSF56601">
    <property type="entry name" value="beta-lactamase/transpeptidase-like"/>
    <property type="match status" value="1"/>
</dbReference>
<accession>A0A2M9H6E6</accession>
<dbReference type="InterPro" id="IPR023346">
    <property type="entry name" value="Lysozyme-like_dom_sf"/>
</dbReference>
<feature type="transmembrane region" description="Helical" evidence="15">
    <location>
        <begin position="58"/>
        <end position="82"/>
    </location>
</feature>
<evidence type="ECO:0000313" key="19">
    <source>
        <dbReference type="Proteomes" id="UP000229095"/>
    </source>
</evidence>
<dbReference type="InterPro" id="IPR012338">
    <property type="entry name" value="Beta-lactam/transpept-like"/>
</dbReference>
<evidence type="ECO:0000256" key="15">
    <source>
        <dbReference type="SAM" id="Phobius"/>
    </source>
</evidence>
<evidence type="ECO:0000256" key="4">
    <source>
        <dbReference type="ARBA" id="ARBA00022670"/>
    </source>
</evidence>
<dbReference type="Pfam" id="PF00905">
    <property type="entry name" value="Transpeptidase"/>
    <property type="match status" value="1"/>
</dbReference>
<evidence type="ECO:0000256" key="9">
    <source>
        <dbReference type="ARBA" id="ARBA00022984"/>
    </source>
</evidence>
<evidence type="ECO:0000256" key="7">
    <source>
        <dbReference type="ARBA" id="ARBA00022801"/>
    </source>
</evidence>
<comment type="caution">
    <text evidence="18">The sequence shown here is derived from an EMBL/GenBank/DDBJ whole genome shotgun (WGS) entry which is preliminary data.</text>
</comment>
<evidence type="ECO:0000259" key="16">
    <source>
        <dbReference type="Pfam" id="PF00905"/>
    </source>
</evidence>
<evidence type="ECO:0000256" key="6">
    <source>
        <dbReference type="ARBA" id="ARBA00022679"/>
    </source>
</evidence>
<protein>
    <submittedName>
        <fullName evidence="18">Penicillin-binding protein</fullName>
    </submittedName>
</protein>
<dbReference type="Proteomes" id="UP000229095">
    <property type="component" value="Unassembled WGS sequence"/>
</dbReference>
<dbReference type="SUPFAM" id="SSF53955">
    <property type="entry name" value="Lysozyme-like"/>
    <property type="match status" value="1"/>
</dbReference>